<gene>
    <name evidence="1" type="ORF">D9611_013377</name>
</gene>
<reference evidence="1 2" key="1">
    <citation type="journal article" date="2020" name="ISME J.">
        <title>Uncovering the hidden diversity of litter-decomposition mechanisms in mushroom-forming fungi.</title>
        <authorList>
            <person name="Floudas D."/>
            <person name="Bentzer J."/>
            <person name="Ahren D."/>
            <person name="Johansson T."/>
            <person name="Persson P."/>
            <person name="Tunlid A."/>
        </authorList>
    </citation>
    <scope>NUCLEOTIDE SEQUENCE [LARGE SCALE GENOMIC DNA]</scope>
    <source>
        <strain evidence="1 2">CBS 175.51</strain>
    </source>
</reference>
<sequence>MSKVQRQRKRKVLPGTFSQRKFVNLPFAKTTNVTVAVADTTGPSSRLQTSRAQLRALTDARIDRDSAMLRQAYPEVEDNALAIVPEGSAPAIEPVQSSIGAGTRASGIPPASIQASPLHNRHDIAAYLQAVSTNLNAIDALYIKIGEKVAHAMHHVMAYMPLLEERARLRANMPQIPVGFERPYPVELAAMLQQDFAARILEEHLSTTSQVDGNPMPRVPEREARDLGRLFIQDPGLLKQRIDGLLRVAGAGKS</sequence>
<evidence type="ECO:0000313" key="2">
    <source>
        <dbReference type="Proteomes" id="UP000541558"/>
    </source>
</evidence>
<accession>A0A8H5FJ55</accession>
<dbReference type="Proteomes" id="UP000541558">
    <property type="component" value="Unassembled WGS sequence"/>
</dbReference>
<organism evidence="1 2">
    <name type="scientific">Ephemerocybe angulata</name>
    <dbReference type="NCBI Taxonomy" id="980116"/>
    <lineage>
        <taxon>Eukaryota</taxon>
        <taxon>Fungi</taxon>
        <taxon>Dikarya</taxon>
        <taxon>Basidiomycota</taxon>
        <taxon>Agaricomycotina</taxon>
        <taxon>Agaricomycetes</taxon>
        <taxon>Agaricomycetidae</taxon>
        <taxon>Agaricales</taxon>
        <taxon>Agaricineae</taxon>
        <taxon>Psathyrellaceae</taxon>
        <taxon>Ephemerocybe</taxon>
    </lineage>
</organism>
<name>A0A8H5FJ55_9AGAR</name>
<dbReference type="OrthoDB" id="10346350at2759"/>
<comment type="caution">
    <text evidence="1">The sequence shown here is derived from an EMBL/GenBank/DDBJ whole genome shotgun (WGS) entry which is preliminary data.</text>
</comment>
<dbReference type="EMBL" id="JAACJK010000011">
    <property type="protein sequence ID" value="KAF5338729.1"/>
    <property type="molecule type" value="Genomic_DNA"/>
</dbReference>
<proteinExistence type="predicted"/>
<keyword evidence="2" id="KW-1185">Reference proteome</keyword>
<dbReference type="AlphaFoldDB" id="A0A8H5FJ55"/>
<evidence type="ECO:0000313" key="1">
    <source>
        <dbReference type="EMBL" id="KAF5338729.1"/>
    </source>
</evidence>
<protein>
    <submittedName>
        <fullName evidence="1">Uncharacterized protein</fullName>
    </submittedName>
</protein>